<feature type="compositionally biased region" description="Basic and acidic residues" evidence="1">
    <location>
        <begin position="64"/>
        <end position="74"/>
    </location>
</feature>
<dbReference type="Proteomes" id="UP001497392">
    <property type="component" value="Unassembled WGS sequence"/>
</dbReference>
<gene>
    <name evidence="3" type="primary">g10384</name>
    <name evidence="3" type="ORF">VP750_LOCUS9329</name>
</gene>
<dbReference type="Gene3D" id="3.40.50.1820">
    <property type="entry name" value="alpha/beta hydrolase"/>
    <property type="match status" value="2"/>
</dbReference>
<organism evidence="3 4">
    <name type="scientific">Coccomyxa viridis</name>
    <dbReference type="NCBI Taxonomy" id="1274662"/>
    <lineage>
        <taxon>Eukaryota</taxon>
        <taxon>Viridiplantae</taxon>
        <taxon>Chlorophyta</taxon>
        <taxon>core chlorophytes</taxon>
        <taxon>Trebouxiophyceae</taxon>
        <taxon>Trebouxiophyceae incertae sedis</taxon>
        <taxon>Coccomyxaceae</taxon>
        <taxon>Coccomyxa</taxon>
    </lineage>
</organism>
<feature type="compositionally biased region" description="Polar residues" evidence="1">
    <location>
        <begin position="35"/>
        <end position="46"/>
    </location>
</feature>
<feature type="region of interest" description="Disordered" evidence="1">
    <location>
        <begin position="662"/>
        <end position="710"/>
    </location>
</feature>
<accession>A0ABP1GB90</accession>
<dbReference type="PANTHER" id="PTHR11005">
    <property type="entry name" value="LYSOSOMAL ACID LIPASE-RELATED"/>
    <property type="match status" value="1"/>
</dbReference>
<reference evidence="3 4" key="1">
    <citation type="submission" date="2024-06" db="EMBL/GenBank/DDBJ databases">
        <authorList>
            <person name="Kraege A."/>
            <person name="Thomma B."/>
        </authorList>
    </citation>
    <scope>NUCLEOTIDE SEQUENCE [LARGE SCALE GENOMIC DNA]</scope>
</reference>
<feature type="region of interest" description="Disordered" evidence="1">
    <location>
        <begin position="500"/>
        <end position="588"/>
    </location>
</feature>
<name>A0ABP1GB90_9CHLO</name>
<proteinExistence type="predicted"/>
<evidence type="ECO:0000259" key="2">
    <source>
        <dbReference type="Pfam" id="PF04083"/>
    </source>
</evidence>
<dbReference type="EMBL" id="CAXHTA020000017">
    <property type="protein sequence ID" value="CAL5227423.1"/>
    <property type="molecule type" value="Genomic_DNA"/>
</dbReference>
<evidence type="ECO:0000313" key="3">
    <source>
        <dbReference type="EMBL" id="CAL5227423.1"/>
    </source>
</evidence>
<comment type="caution">
    <text evidence="3">The sequence shown here is derived from an EMBL/GenBank/DDBJ whole genome shotgun (WGS) entry which is preliminary data.</text>
</comment>
<feature type="compositionally biased region" description="Low complexity" evidence="1">
    <location>
        <begin position="500"/>
        <end position="511"/>
    </location>
</feature>
<dbReference type="InterPro" id="IPR029058">
    <property type="entry name" value="AB_hydrolase_fold"/>
</dbReference>
<feature type="region of interest" description="Disordered" evidence="1">
    <location>
        <begin position="159"/>
        <end position="186"/>
    </location>
</feature>
<feature type="domain" description="Partial AB-hydrolase lipase" evidence="2">
    <location>
        <begin position="218"/>
        <end position="271"/>
    </location>
</feature>
<feature type="compositionally biased region" description="Basic and acidic residues" evidence="1">
    <location>
        <begin position="8"/>
        <end position="18"/>
    </location>
</feature>
<protein>
    <submittedName>
        <fullName evidence="3">G10384 protein</fullName>
    </submittedName>
</protein>
<feature type="region of interest" description="Disordered" evidence="1">
    <location>
        <begin position="1"/>
        <end position="74"/>
    </location>
</feature>
<feature type="region of interest" description="Disordered" evidence="1">
    <location>
        <begin position="396"/>
        <end position="443"/>
    </location>
</feature>
<feature type="compositionally biased region" description="Basic residues" evidence="1">
    <location>
        <begin position="51"/>
        <end position="63"/>
    </location>
</feature>
<keyword evidence="4" id="KW-1185">Reference proteome</keyword>
<feature type="compositionally biased region" description="Basic and acidic residues" evidence="1">
    <location>
        <begin position="700"/>
        <end position="709"/>
    </location>
</feature>
<evidence type="ECO:0000313" key="4">
    <source>
        <dbReference type="Proteomes" id="UP001497392"/>
    </source>
</evidence>
<dbReference type="SUPFAM" id="SSF53474">
    <property type="entry name" value="alpha/beta-Hydrolases"/>
    <property type="match status" value="2"/>
</dbReference>
<dbReference type="Pfam" id="PF04083">
    <property type="entry name" value="Abhydro_lipase"/>
    <property type="match status" value="1"/>
</dbReference>
<evidence type="ECO:0000256" key="1">
    <source>
        <dbReference type="SAM" id="MobiDB-lite"/>
    </source>
</evidence>
<dbReference type="InterPro" id="IPR006693">
    <property type="entry name" value="AB_hydrolase_lipase"/>
</dbReference>
<sequence length="965" mass="105519">MSTFNALIRRDQGRHSSDGKSTPTGSESPAEPGVQSASASITQNGGWASRVFRRSAEKRHARQERKMEELAERRSRPRKGAVWSLFSWSSKKRPSEETGLSRSASDLFDRHSGAAVLEAGAKHGFMEDIRIWAELAVTRFFDGVRFVVRRLVGVPTVDAGPAPAHARRRSQSENNVGSSHEDAIAHLGTKPKTERLRQSKSYNALGSLQKVPVSSARDIIEQAGYPLEQWTVVTPDGYILVMERMPRKAARDVVFFMHGILDTSIGWVANGVTGSQAFAAYDAGFDVWLGNSRANPPIDHIDDTLKHSARYWAYTVNELGMEDVTAQINLIHELKCKELKRGGKAGIVEGALSNGFRCTTAPDNSMRSAFQREATKPMRTCSSDTALDQLDGSDVKAQSLKHQAGYPNPPAQRAAANGNVLATPPRKHASRSTSEPPEPRADNTAKLAATRHANSAHLAQENVPEVMAASGQANGGAAGDRRLGESALCLPPLNFDYQLSSNSYESPRPSSAPHGGSAPQGILDSDGDFAGFSTPPDILSPQRPASPEAQKHAASSSSSTSSHLGQSKKRNTVSFSSPRRYSHEGALSMGMPDAEVASSLRSGVDLLKQSLDNGDSSNGDSYHTASLARASAPGAPPQLDDGFGDADERLTSSMDAIREATRQLGRGESLLTPDMSSSQGVEQPGEPPSPAHESRRRARQEKQRDDADHLAGVPEPYRLRVVAHSLGGAALLVYAVQCRRMRRPHHIYRLILLTPAGFLEKIPLIAYPFMWFVPPVYWLVQRFRPGLGAAVLLPSSVLRFLTFKLQWDLQQIPAMHELARVALRVLFNGDVSQWDRAIQMPHYNTQSMPAISLHTAMHLVQWAKTGRFQLYNYGSAATNSHVYKKPEPPDIAEGYHLLDIPLDVVAGKSDGVIAKENVIKHYKAMQAAGCDVTYKEFESFGHLDFVFAVKDDLRHYVMSRLSVRH</sequence>